<keyword evidence="3" id="KW-1185">Reference proteome</keyword>
<proteinExistence type="predicted"/>
<evidence type="ECO:0000256" key="1">
    <source>
        <dbReference type="SAM" id="MobiDB-lite"/>
    </source>
</evidence>
<reference evidence="3" key="1">
    <citation type="submission" date="2013-01" db="EMBL/GenBank/DDBJ databases">
        <title>Draft Genome Sequence of a Mulberry Tree, Morus notabilis C.K. Schneid.</title>
        <authorList>
            <person name="He N."/>
            <person name="Zhao S."/>
        </authorList>
    </citation>
    <scope>NUCLEOTIDE SEQUENCE</scope>
</reference>
<dbReference type="KEGG" id="mnt:21387396"/>
<feature type="region of interest" description="Disordered" evidence="1">
    <location>
        <begin position="100"/>
        <end position="184"/>
    </location>
</feature>
<evidence type="ECO:0000313" key="2">
    <source>
        <dbReference type="EMBL" id="EXB66073.1"/>
    </source>
</evidence>
<protein>
    <submittedName>
        <fullName evidence="2">Uncharacterized protein</fullName>
    </submittedName>
</protein>
<name>W9RR97_9ROSA</name>
<organism evidence="2 3">
    <name type="scientific">Morus notabilis</name>
    <dbReference type="NCBI Taxonomy" id="981085"/>
    <lineage>
        <taxon>Eukaryota</taxon>
        <taxon>Viridiplantae</taxon>
        <taxon>Streptophyta</taxon>
        <taxon>Embryophyta</taxon>
        <taxon>Tracheophyta</taxon>
        <taxon>Spermatophyta</taxon>
        <taxon>Magnoliopsida</taxon>
        <taxon>eudicotyledons</taxon>
        <taxon>Gunneridae</taxon>
        <taxon>Pentapetalae</taxon>
        <taxon>rosids</taxon>
        <taxon>fabids</taxon>
        <taxon>Rosales</taxon>
        <taxon>Moraceae</taxon>
        <taxon>Moreae</taxon>
        <taxon>Morus</taxon>
    </lineage>
</organism>
<accession>W9RR97</accession>
<evidence type="ECO:0000313" key="3">
    <source>
        <dbReference type="Proteomes" id="UP000030645"/>
    </source>
</evidence>
<feature type="compositionally biased region" description="Polar residues" evidence="1">
    <location>
        <begin position="113"/>
        <end position="128"/>
    </location>
</feature>
<feature type="compositionally biased region" description="Basic residues" evidence="1">
    <location>
        <begin position="67"/>
        <end position="81"/>
    </location>
</feature>
<feature type="compositionally biased region" description="Acidic residues" evidence="1">
    <location>
        <begin position="156"/>
        <end position="182"/>
    </location>
</feature>
<sequence length="195" mass="21719">MNFIKYESSQYQITTTSNQRQQVQSYCFGPSGGWGRPQPNFNGIGKIPTPVIVVPFPICPPALPPPSRKRSPKPHRGHRRNGSFSFLGIGVGVRHGSSGGMVYDRTKKEENNRFPNGTFNPSGMTFRTNGEPFCNKSLDAGETENFQSRRGLHDEYSEDSDDDDSDDGDYSDGSDSTDSDEDVGWRRPMVHISFC</sequence>
<gene>
    <name evidence="2" type="ORF">L484_003874</name>
</gene>
<feature type="region of interest" description="Disordered" evidence="1">
    <location>
        <begin position="63"/>
        <end position="88"/>
    </location>
</feature>
<dbReference type="Proteomes" id="UP000030645">
    <property type="component" value="Unassembled WGS sequence"/>
</dbReference>
<dbReference type="EMBL" id="KE344523">
    <property type="protein sequence ID" value="EXB66073.1"/>
    <property type="molecule type" value="Genomic_DNA"/>
</dbReference>
<dbReference type="AlphaFoldDB" id="W9RR97"/>